<proteinExistence type="predicted"/>
<keyword evidence="1 2" id="KW-0479">Metal-binding</keyword>
<evidence type="ECO:0000259" key="3">
    <source>
        <dbReference type="PROSITE" id="PS51864"/>
    </source>
</evidence>
<feature type="domain" description="Peptidase M12A" evidence="3">
    <location>
        <begin position="1"/>
        <end position="164"/>
    </location>
</feature>
<dbReference type="FunFam" id="3.40.390.10:FF:000097">
    <property type="entry name" value="Metalloendopeptidase"/>
    <property type="match status" value="1"/>
</dbReference>
<dbReference type="EMBL" id="DS469517">
    <property type="protein sequence ID" value="EDO47849.1"/>
    <property type="molecule type" value="Genomic_DNA"/>
</dbReference>
<protein>
    <recommendedName>
        <fullName evidence="2">Metalloendopeptidase</fullName>
        <ecNumber evidence="2">3.4.24.-</ecNumber>
    </recommendedName>
</protein>
<dbReference type="GO" id="GO:0006508">
    <property type="term" value="P:proteolysis"/>
    <property type="evidence" value="ECO:0007669"/>
    <property type="project" value="UniProtKB-KW"/>
</dbReference>
<dbReference type="HOGENOM" id="CLU_017286_4_0_1"/>
<dbReference type="InterPro" id="IPR034035">
    <property type="entry name" value="Astacin-like_dom"/>
</dbReference>
<feature type="active site" evidence="1">
    <location>
        <position position="64"/>
    </location>
</feature>
<dbReference type="PANTHER" id="PTHR10127">
    <property type="entry name" value="DISCOIDIN, CUB, EGF, LAMININ , AND ZINC METALLOPROTEASE DOMAIN CONTAINING"/>
    <property type="match status" value="1"/>
</dbReference>
<feature type="binding site" evidence="1">
    <location>
        <position position="63"/>
    </location>
    <ligand>
        <name>Zn(2+)</name>
        <dbReference type="ChEBI" id="CHEBI:29105"/>
        <note>catalytic</note>
    </ligand>
</feature>
<dbReference type="KEGG" id="nve:5520050"/>
<dbReference type="InterPro" id="IPR001506">
    <property type="entry name" value="Peptidase_M12A"/>
</dbReference>
<comment type="cofactor">
    <cofactor evidence="1 2">
        <name>Zn(2+)</name>
        <dbReference type="ChEBI" id="CHEBI:29105"/>
    </cofactor>
    <text evidence="1 2">Binds 1 zinc ion per subunit.</text>
</comment>
<dbReference type="PhylomeDB" id="A7RL01"/>
<dbReference type="GO" id="GO:0008270">
    <property type="term" value="F:zinc ion binding"/>
    <property type="evidence" value="ECO:0007669"/>
    <property type="project" value="UniProtKB-UniRule"/>
</dbReference>
<dbReference type="OrthoDB" id="291007at2759"/>
<dbReference type="GO" id="GO:0005615">
    <property type="term" value="C:extracellular space"/>
    <property type="evidence" value="ECO:0000318"/>
    <property type="project" value="GO_Central"/>
</dbReference>
<feature type="non-terminal residue" evidence="4">
    <location>
        <position position="164"/>
    </location>
</feature>
<dbReference type="Gene3D" id="3.40.390.10">
    <property type="entry name" value="Collagenase (Catalytic Domain)"/>
    <property type="match status" value="1"/>
</dbReference>
<sequence>KILENAMEEWEKKTCIRFVERTTQTDYVEFYHGEGCNSDVGRVGGRQTTSLGGGCAHHSIIVHELGHVIGFWHEQNRPDRDKHVEIVWENIIPKFQFAFTKYNNKKIDSLGVPYDYYSVMHYGSKAFSKNHKPTIRSRKADITEFGSAHISQYDAKQANLLYNC</sequence>
<keyword evidence="5" id="KW-1185">Reference proteome</keyword>
<accession>A7RL01</accession>
<keyword evidence="1 2" id="KW-0482">Metalloprotease</keyword>
<dbReference type="SMART" id="SM00235">
    <property type="entry name" value="ZnMc"/>
    <property type="match status" value="1"/>
</dbReference>
<dbReference type="InterPro" id="IPR006026">
    <property type="entry name" value="Peptidase_Metallo"/>
</dbReference>
<dbReference type="PRINTS" id="PR00480">
    <property type="entry name" value="ASTACIN"/>
</dbReference>
<dbReference type="SUPFAM" id="SSF55486">
    <property type="entry name" value="Metalloproteases ('zincins'), catalytic domain"/>
    <property type="match status" value="1"/>
</dbReference>
<dbReference type="CDD" id="cd04280">
    <property type="entry name" value="ZnMc_astacin_like"/>
    <property type="match status" value="1"/>
</dbReference>
<name>A7RL01_NEMVE</name>
<dbReference type="eggNOG" id="KOG3714">
    <property type="taxonomic scope" value="Eukaryota"/>
</dbReference>
<gene>
    <name evidence="4" type="ORF">NEMVEDRAFT_v1g63442</name>
</gene>
<dbReference type="GO" id="GO:0004222">
    <property type="term" value="F:metalloendopeptidase activity"/>
    <property type="evidence" value="ECO:0000318"/>
    <property type="project" value="GO_Central"/>
</dbReference>
<keyword evidence="1 2" id="KW-0862">Zinc</keyword>
<keyword evidence="1 2" id="KW-0645">Protease</keyword>
<evidence type="ECO:0000256" key="2">
    <source>
        <dbReference type="RuleBase" id="RU361183"/>
    </source>
</evidence>
<reference evidence="4 5" key="1">
    <citation type="journal article" date="2007" name="Science">
        <title>Sea anemone genome reveals ancestral eumetazoan gene repertoire and genomic organization.</title>
        <authorList>
            <person name="Putnam N.H."/>
            <person name="Srivastava M."/>
            <person name="Hellsten U."/>
            <person name="Dirks B."/>
            <person name="Chapman J."/>
            <person name="Salamov A."/>
            <person name="Terry A."/>
            <person name="Shapiro H."/>
            <person name="Lindquist E."/>
            <person name="Kapitonov V.V."/>
            <person name="Jurka J."/>
            <person name="Genikhovich G."/>
            <person name="Grigoriev I.V."/>
            <person name="Lucas S.M."/>
            <person name="Steele R.E."/>
            <person name="Finnerty J.R."/>
            <person name="Technau U."/>
            <person name="Martindale M.Q."/>
            <person name="Rokhsar D.S."/>
        </authorList>
    </citation>
    <scope>NUCLEOTIDE SEQUENCE [LARGE SCALE GENOMIC DNA]</scope>
    <source>
        <strain evidence="5">CH2 X CH6</strain>
    </source>
</reference>
<evidence type="ECO:0000313" key="4">
    <source>
        <dbReference type="EMBL" id="EDO47849.1"/>
    </source>
</evidence>
<organism evidence="4 5">
    <name type="scientific">Nematostella vectensis</name>
    <name type="common">Starlet sea anemone</name>
    <dbReference type="NCBI Taxonomy" id="45351"/>
    <lineage>
        <taxon>Eukaryota</taxon>
        <taxon>Metazoa</taxon>
        <taxon>Cnidaria</taxon>
        <taxon>Anthozoa</taxon>
        <taxon>Hexacorallia</taxon>
        <taxon>Actiniaria</taxon>
        <taxon>Edwardsiidae</taxon>
        <taxon>Nematostella</taxon>
    </lineage>
</organism>
<dbReference type="OMA" id="ANEDFRW"/>
<comment type="caution">
    <text evidence="1">Lacks conserved residue(s) required for the propagation of feature annotation.</text>
</comment>
<dbReference type="PROSITE" id="PS51864">
    <property type="entry name" value="ASTACIN"/>
    <property type="match status" value="1"/>
</dbReference>
<evidence type="ECO:0000313" key="5">
    <source>
        <dbReference type="Proteomes" id="UP000001593"/>
    </source>
</evidence>
<dbReference type="Pfam" id="PF01400">
    <property type="entry name" value="Astacin"/>
    <property type="match status" value="1"/>
</dbReference>
<keyword evidence="1 2" id="KW-0378">Hydrolase</keyword>
<dbReference type="InterPro" id="IPR024079">
    <property type="entry name" value="MetalloPept_cat_dom_sf"/>
</dbReference>
<dbReference type="EC" id="3.4.24.-" evidence="2"/>
<dbReference type="Proteomes" id="UP000001593">
    <property type="component" value="Unassembled WGS sequence"/>
</dbReference>
<dbReference type="PANTHER" id="PTHR10127:SF893">
    <property type="entry name" value="METALLOENDOPEPTIDASE"/>
    <property type="match status" value="1"/>
</dbReference>
<feature type="binding site" evidence="1">
    <location>
        <position position="73"/>
    </location>
    <ligand>
        <name>Zn(2+)</name>
        <dbReference type="ChEBI" id="CHEBI:29105"/>
        <note>catalytic</note>
    </ligand>
</feature>
<dbReference type="AlphaFoldDB" id="A7RL01"/>
<feature type="non-terminal residue" evidence="4">
    <location>
        <position position="1"/>
    </location>
</feature>
<feature type="binding site" evidence="1">
    <location>
        <position position="67"/>
    </location>
    <ligand>
        <name>Zn(2+)</name>
        <dbReference type="ChEBI" id="CHEBI:29105"/>
        <note>catalytic</note>
    </ligand>
</feature>
<evidence type="ECO:0000256" key="1">
    <source>
        <dbReference type="PROSITE-ProRule" id="PRU01211"/>
    </source>
</evidence>
<dbReference type="InParanoid" id="A7RL01"/>